<evidence type="ECO:0000313" key="1">
    <source>
        <dbReference type="EMBL" id="AMM32859.1"/>
    </source>
</evidence>
<sequence length="31" mass="3354">MIEDATMPSVQASMWKVAVMSLSPKATEVKS</sequence>
<organism evidence="1 2">
    <name type="scientific">Sinomonas atrocyanea</name>
    <dbReference type="NCBI Taxonomy" id="37927"/>
    <lineage>
        <taxon>Bacteria</taxon>
        <taxon>Bacillati</taxon>
        <taxon>Actinomycetota</taxon>
        <taxon>Actinomycetes</taxon>
        <taxon>Micrococcales</taxon>
        <taxon>Micrococcaceae</taxon>
        <taxon>Sinomonas</taxon>
    </lineage>
</organism>
<gene>
    <name evidence="1" type="ORF">SA2016_2190</name>
</gene>
<dbReference type="Proteomes" id="UP000070134">
    <property type="component" value="Chromosome"/>
</dbReference>
<dbReference type="AlphaFoldDB" id="A0A127A0A3"/>
<evidence type="ECO:0000313" key="2">
    <source>
        <dbReference type="Proteomes" id="UP000070134"/>
    </source>
</evidence>
<proteinExistence type="predicted"/>
<accession>A0A127A0A3</accession>
<reference evidence="1 2" key="1">
    <citation type="submission" date="2016-02" db="EMBL/GenBank/DDBJ databases">
        <title>Complete genome of Sinomonas atrocyanea KCTC 3377.</title>
        <authorList>
            <person name="Kim K.M."/>
        </authorList>
    </citation>
    <scope>NUCLEOTIDE SEQUENCE [LARGE SCALE GENOMIC DNA]</scope>
    <source>
        <strain evidence="1 2">KCTC 3377</strain>
    </source>
</reference>
<name>A0A127A0A3_9MICC</name>
<keyword evidence="2" id="KW-1185">Reference proteome</keyword>
<dbReference type="KEGG" id="satk:SA2016_2190"/>
<dbReference type="EMBL" id="CP014518">
    <property type="protein sequence ID" value="AMM32859.1"/>
    <property type="molecule type" value="Genomic_DNA"/>
</dbReference>
<protein>
    <submittedName>
        <fullName evidence="1">Uncharacterized protein</fullName>
    </submittedName>
</protein>